<dbReference type="GO" id="GO:0016339">
    <property type="term" value="P:calcium-dependent cell-cell adhesion via plasma membrane cell adhesion molecules"/>
    <property type="evidence" value="ECO:0007669"/>
    <property type="project" value="TreeGrafter"/>
</dbReference>
<dbReference type="InterPro" id="IPR015919">
    <property type="entry name" value="Cadherin-like_sf"/>
</dbReference>
<dbReference type="PROSITE" id="PS50268">
    <property type="entry name" value="CADHERIN_2"/>
    <property type="match status" value="1"/>
</dbReference>
<dbReference type="GO" id="GO:0016477">
    <property type="term" value="P:cell migration"/>
    <property type="evidence" value="ECO:0007669"/>
    <property type="project" value="TreeGrafter"/>
</dbReference>
<dbReference type="GO" id="GO:0034332">
    <property type="term" value="P:adherens junction organization"/>
    <property type="evidence" value="ECO:0007669"/>
    <property type="project" value="TreeGrafter"/>
</dbReference>
<dbReference type="GO" id="GO:0007043">
    <property type="term" value="P:cell-cell junction assembly"/>
    <property type="evidence" value="ECO:0007669"/>
    <property type="project" value="TreeGrafter"/>
</dbReference>
<dbReference type="InterPro" id="IPR002126">
    <property type="entry name" value="Cadherin-like_dom"/>
</dbReference>
<evidence type="ECO:0000256" key="7">
    <source>
        <dbReference type="ARBA" id="ARBA00023136"/>
    </source>
</evidence>
<dbReference type="Gene3D" id="3.10.100.10">
    <property type="entry name" value="Mannose-Binding Protein A, subunit A"/>
    <property type="match status" value="1"/>
</dbReference>
<dbReference type="EMBL" id="OB660811">
    <property type="protein sequence ID" value="CAD7226366.1"/>
    <property type="molecule type" value="Genomic_DNA"/>
</dbReference>
<evidence type="ECO:0000256" key="5">
    <source>
        <dbReference type="ARBA" id="ARBA00022837"/>
    </source>
</evidence>
<dbReference type="SUPFAM" id="SSF56436">
    <property type="entry name" value="C-type lectin-like"/>
    <property type="match status" value="1"/>
</dbReference>
<dbReference type="PROSITE" id="PS50041">
    <property type="entry name" value="C_TYPE_LECTIN_2"/>
    <property type="match status" value="1"/>
</dbReference>
<evidence type="ECO:0000256" key="6">
    <source>
        <dbReference type="ARBA" id="ARBA00022989"/>
    </source>
</evidence>
<protein>
    <submittedName>
        <fullName evidence="8">Uncharacterized protein</fullName>
    </submittedName>
</protein>
<dbReference type="InterPro" id="IPR016187">
    <property type="entry name" value="CTDL_fold"/>
</dbReference>
<dbReference type="CDD" id="cd00037">
    <property type="entry name" value="CLECT"/>
    <property type="match status" value="1"/>
</dbReference>
<evidence type="ECO:0000256" key="1">
    <source>
        <dbReference type="ARBA" id="ARBA00004167"/>
    </source>
</evidence>
<dbReference type="GO" id="GO:0005912">
    <property type="term" value="C:adherens junction"/>
    <property type="evidence" value="ECO:0007669"/>
    <property type="project" value="TreeGrafter"/>
</dbReference>
<keyword evidence="2" id="KW-0812">Transmembrane</keyword>
<dbReference type="GO" id="GO:0007156">
    <property type="term" value="P:homophilic cell adhesion via plasma membrane adhesion molecules"/>
    <property type="evidence" value="ECO:0007669"/>
    <property type="project" value="InterPro"/>
</dbReference>
<keyword evidence="5" id="KW-0106">Calcium</keyword>
<dbReference type="GO" id="GO:0016342">
    <property type="term" value="C:catenin complex"/>
    <property type="evidence" value="ECO:0007669"/>
    <property type="project" value="TreeGrafter"/>
</dbReference>
<sequence length="750" mass="83342">MTATVSSYVLQFSPDPSCLLSSDQSSCDVFEVGPDEIAGGSLEPLPPGRTQRVTVRLARRADYTASIYYFGISSLGATGAKSAVSPLTSPVNFDQIELTTLDPTTTTASSTSGGTSTVGNRREEHFEGIAEEFIAFDDDPECVEQKRSRHADGAEDDEAEEADDLPTGFHLSHHDVLHNLDELKGFFIHKTKSTQIPRKAEEAYQNDRRLHPGLEEKRWFCTVASWIWIGGRESPDEEAWIWIGGRESPDEEGVFLWSNSGEPIDVPNFENGYPVDTPMKSSIALDCQGQRCVGDGLIEFYQLEFDDETMDVDEYIEYPMNDTNTTTFSFRLLKDLNDLFEETTNQQTYLLRVNCSLLSPEDDLSRLSLVVNDANDNPPVWKTEEVIQASIAENVPLGIDLSFFDDHLLELVASDEDGGEENHDITFECTSQDSVIQCPDVAEVGEKTYRPILVLEEELSQGVDLVMVTITAKNLNPIFPSADPWPETTVSIAIQNMPNRNPEFQDSFYSYTITETSQPGDEIFTLKAEPDVAGTSIVYRLDSIDGSVSDLLVTYTNGTVVLSEWEDLVGEYPKTFVYTATAVDSMSPNLFSSVPVIVNLEVTNITKVVECPQNFSPVAGTYCYFLAKNIVATWDQAQTICGDLAEGGKLAEFETQLELYTASYLLLLDDRYSWIWIGGRESPDEEGVFLWSNSGESIDVPNFENGYPVDTPMKSSIALDCQGQHRWVNENPEETHAFICEVDLASAARL</sequence>
<dbReference type="PANTHER" id="PTHR24027">
    <property type="entry name" value="CADHERIN-23"/>
    <property type="match status" value="1"/>
</dbReference>
<comment type="subcellular location">
    <subcellularLocation>
        <location evidence="1">Membrane</location>
        <topology evidence="1">Single-pass membrane protein</topology>
    </subcellularLocation>
</comment>
<dbReference type="InterPro" id="IPR001304">
    <property type="entry name" value="C-type_lectin-like"/>
</dbReference>
<dbReference type="GO" id="GO:0045296">
    <property type="term" value="F:cadherin binding"/>
    <property type="evidence" value="ECO:0007669"/>
    <property type="project" value="TreeGrafter"/>
</dbReference>
<dbReference type="InterPro" id="IPR020894">
    <property type="entry name" value="Cadherin_CS"/>
</dbReference>
<dbReference type="InterPro" id="IPR016186">
    <property type="entry name" value="C-type_lectin-like/link_sf"/>
</dbReference>
<dbReference type="AlphaFoldDB" id="A0A7R8ZLV5"/>
<dbReference type="PANTHER" id="PTHR24027:SF422">
    <property type="entry name" value="CADHERIN DOMAIN-CONTAINING PROTEIN"/>
    <property type="match status" value="1"/>
</dbReference>
<gene>
    <name evidence="8" type="ORF">CTOB1V02_LOCUS4285</name>
</gene>
<dbReference type="GO" id="GO:0044331">
    <property type="term" value="P:cell-cell adhesion mediated by cadherin"/>
    <property type="evidence" value="ECO:0007669"/>
    <property type="project" value="TreeGrafter"/>
</dbReference>
<name>A0A7R8ZLV5_9CRUS</name>
<dbReference type="PROSITE" id="PS00232">
    <property type="entry name" value="CADHERIN_1"/>
    <property type="match status" value="1"/>
</dbReference>
<evidence type="ECO:0000256" key="2">
    <source>
        <dbReference type="ARBA" id="ARBA00022692"/>
    </source>
</evidence>
<keyword evidence="7" id="KW-0472">Membrane</keyword>
<dbReference type="SMART" id="SM00034">
    <property type="entry name" value="CLECT"/>
    <property type="match status" value="1"/>
</dbReference>
<evidence type="ECO:0000313" key="8">
    <source>
        <dbReference type="EMBL" id="CAD7226366.1"/>
    </source>
</evidence>
<dbReference type="Pfam" id="PF00059">
    <property type="entry name" value="Lectin_C"/>
    <property type="match status" value="1"/>
</dbReference>
<keyword evidence="3" id="KW-0732">Signal</keyword>
<dbReference type="GO" id="GO:0008013">
    <property type="term" value="F:beta-catenin binding"/>
    <property type="evidence" value="ECO:0007669"/>
    <property type="project" value="TreeGrafter"/>
</dbReference>
<dbReference type="SUPFAM" id="SSF49313">
    <property type="entry name" value="Cadherin-like"/>
    <property type="match status" value="1"/>
</dbReference>
<keyword evidence="4" id="KW-0677">Repeat</keyword>
<dbReference type="GO" id="GO:0005509">
    <property type="term" value="F:calcium ion binding"/>
    <property type="evidence" value="ECO:0007669"/>
    <property type="project" value="UniProtKB-UniRule"/>
</dbReference>
<accession>A0A7R8ZLV5</accession>
<dbReference type="GO" id="GO:0000902">
    <property type="term" value="P:cell morphogenesis"/>
    <property type="evidence" value="ECO:0007669"/>
    <property type="project" value="TreeGrafter"/>
</dbReference>
<evidence type="ECO:0000256" key="4">
    <source>
        <dbReference type="ARBA" id="ARBA00022737"/>
    </source>
</evidence>
<dbReference type="InterPro" id="IPR039808">
    <property type="entry name" value="Cadherin"/>
</dbReference>
<dbReference type="Gene3D" id="2.60.40.60">
    <property type="entry name" value="Cadherins"/>
    <property type="match status" value="2"/>
</dbReference>
<evidence type="ECO:0000256" key="3">
    <source>
        <dbReference type="ARBA" id="ARBA00022729"/>
    </source>
</evidence>
<proteinExistence type="predicted"/>
<keyword evidence="6" id="KW-1133">Transmembrane helix</keyword>
<reference evidence="8" key="1">
    <citation type="submission" date="2020-11" db="EMBL/GenBank/DDBJ databases">
        <authorList>
            <person name="Tran Van P."/>
        </authorList>
    </citation>
    <scope>NUCLEOTIDE SEQUENCE</scope>
</reference>
<organism evidence="8">
    <name type="scientific">Cyprideis torosa</name>
    <dbReference type="NCBI Taxonomy" id="163714"/>
    <lineage>
        <taxon>Eukaryota</taxon>
        <taxon>Metazoa</taxon>
        <taxon>Ecdysozoa</taxon>
        <taxon>Arthropoda</taxon>
        <taxon>Crustacea</taxon>
        <taxon>Oligostraca</taxon>
        <taxon>Ostracoda</taxon>
        <taxon>Podocopa</taxon>
        <taxon>Podocopida</taxon>
        <taxon>Cytherocopina</taxon>
        <taxon>Cytheroidea</taxon>
        <taxon>Cytherideidae</taxon>
        <taxon>Cyprideis</taxon>
    </lineage>
</organism>